<gene>
    <name evidence="1" type="ORF">ISU10_05315</name>
</gene>
<accession>A0A930VM56</accession>
<sequence length="254" mass="25956">MRAANGGPAAVVTSEVGSVDTEVDIPLAGGVVLRGHLRVPAGAPGVVVFAHGGGSSGHSSSDEYVAHQLCRAGLGTLLVDLLAPDEETEPRTAFETALLGARLDQVGRWLSDQPETGSCGRDHFLGYFAAGAAAAAALWAAAEPGTRVGAVVSHDGCPERAGERLPLVEAPTLLIVASANPVALDLNDRAKASMRCPCRLVVVPDARHRPDEVGTVEEVARLASAWFAGLLASEGPKPLPVSTTEAEAGPRVGS</sequence>
<proteinExistence type="predicted"/>
<dbReference type="Proteomes" id="UP000660668">
    <property type="component" value="Unassembled WGS sequence"/>
</dbReference>
<dbReference type="RefSeq" id="WP_194695334.1">
    <property type="nucleotide sequence ID" value="NZ_JADKPO010000005.1"/>
</dbReference>
<name>A0A930VM56_9ACTN</name>
<evidence type="ECO:0008006" key="3">
    <source>
        <dbReference type="Google" id="ProtNLM"/>
    </source>
</evidence>
<evidence type="ECO:0000313" key="1">
    <source>
        <dbReference type="EMBL" id="MBF4767181.1"/>
    </source>
</evidence>
<reference evidence="1" key="1">
    <citation type="submission" date="2020-11" db="EMBL/GenBank/DDBJ databases">
        <title>Nocardioides cynanchi sp. nov., isolated from soil of rhizosphere of Cynanchum wilfordii.</title>
        <authorList>
            <person name="Lee J.-S."/>
            <person name="Suh M.K."/>
            <person name="Kim J.-S."/>
        </authorList>
    </citation>
    <scope>NUCLEOTIDE SEQUENCE</scope>
    <source>
        <strain evidence="1">KCTC 19276</strain>
    </source>
</reference>
<protein>
    <recommendedName>
        <fullName evidence="3">Dienelactone hydrolase</fullName>
    </recommendedName>
</protein>
<comment type="caution">
    <text evidence="1">The sequence shown here is derived from an EMBL/GenBank/DDBJ whole genome shotgun (WGS) entry which is preliminary data.</text>
</comment>
<dbReference type="SUPFAM" id="SSF53474">
    <property type="entry name" value="alpha/beta-Hydrolases"/>
    <property type="match status" value="1"/>
</dbReference>
<dbReference type="EMBL" id="JADKPO010000005">
    <property type="protein sequence ID" value="MBF4767181.1"/>
    <property type="molecule type" value="Genomic_DNA"/>
</dbReference>
<dbReference type="AlphaFoldDB" id="A0A930VM56"/>
<dbReference type="InterPro" id="IPR029058">
    <property type="entry name" value="AB_hydrolase_fold"/>
</dbReference>
<dbReference type="Gene3D" id="3.40.50.1820">
    <property type="entry name" value="alpha/beta hydrolase"/>
    <property type="match status" value="1"/>
</dbReference>
<evidence type="ECO:0000313" key="2">
    <source>
        <dbReference type="Proteomes" id="UP000660668"/>
    </source>
</evidence>
<organism evidence="1 2">
    <name type="scientific">Nocardioides agariphilus</name>
    <dbReference type="NCBI Taxonomy" id="433664"/>
    <lineage>
        <taxon>Bacteria</taxon>
        <taxon>Bacillati</taxon>
        <taxon>Actinomycetota</taxon>
        <taxon>Actinomycetes</taxon>
        <taxon>Propionibacteriales</taxon>
        <taxon>Nocardioidaceae</taxon>
        <taxon>Nocardioides</taxon>
    </lineage>
</organism>
<keyword evidence="2" id="KW-1185">Reference proteome</keyword>